<dbReference type="InterPro" id="IPR000571">
    <property type="entry name" value="Znf_CCCH"/>
</dbReference>
<sequence>MISIWGGEFGHKIWRTQAKKMRRKRIRQKLAQERDEAIKKELEIKNKCPRYQAWLSEQRALEIFAEEEEARLAAERHAAWVEEEERAQKAWKERQDRLAVARAERAKQELRIKEEWEEEQRKIKAAAEEQEKIAEKKKQQQEKLMRQIENFINKGCDMPPEVNVASMTNPDKPACPFFSKTGACRFADRCSRNHTRPAISRVLLVPNFYDHIGLRQMNPDELEAADDWLEYEDSETYHHFLDFYEDVLPEWERVGQISQFKVCCNFEPHLRGNVYIEYDSAQDAVKAFKMFHGRFYGGKQINVEFVTIDSWKAAICGQFHKNCCPKGRACNFLHVFRNPRNAFYAADRDQQEWRRSLNNVHKSSPRRGQARSWSGSPENSRRGDWRWSASPSPPSEEQKPDSKRSHHSGKNSSHRIRTKRRREGSSESHGRSRAKVKRYDRNSGRHSPRRNYTESSIHEVASRRDSSSSISLSKSSDSKLSEQRVDGCVNEEANCDKSNQSVADSKHISYETESDQDSNPKSRTKVKKAKKKKDSHRKEKRRKKRHYRSGSESSD</sequence>
<dbReference type="SUPFAM" id="SSF54928">
    <property type="entry name" value="RNA-binding domain, RBD"/>
    <property type="match status" value="1"/>
</dbReference>
<proteinExistence type="predicted"/>
<name>A0A6J1SEL3_FRAOC</name>
<dbReference type="AlphaFoldDB" id="A0A6J1SEL3"/>
<dbReference type="PROSITE" id="PS50103">
    <property type="entry name" value="ZF_C3H1"/>
    <property type="match status" value="2"/>
</dbReference>
<dbReference type="PANTHER" id="PTHR12620">
    <property type="entry name" value="U2 SNRNP AUXILIARY FACTOR, SMALL SUBUNIT"/>
    <property type="match status" value="1"/>
</dbReference>
<dbReference type="GO" id="GO:0008270">
    <property type="term" value="F:zinc ion binding"/>
    <property type="evidence" value="ECO:0007669"/>
    <property type="project" value="UniProtKB-KW"/>
</dbReference>
<feature type="zinc finger region" description="C3H1-type" evidence="7">
    <location>
        <begin position="310"/>
        <end position="337"/>
    </location>
</feature>
<dbReference type="InterPro" id="IPR009145">
    <property type="entry name" value="U2AF_small"/>
</dbReference>
<dbReference type="PRINTS" id="PR01848">
    <property type="entry name" value="U2AUXFACTOR"/>
</dbReference>
<feature type="coiled-coil region" evidence="8">
    <location>
        <begin position="100"/>
        <end position="154"/>
    </location>
</feature>
<dbReference type="SMART" id="SM00356">
    <property type="entry name" value="ZnF_C3H1"/>
    <property type="match status" value="2"/>
</dbReference>
<protein>
    <submittedName>
        <fullName evidence="13">U2 small nuclear ribonucleoprotein auxiliary factor 35 kDa subunit-related protein 1 isoform X1</fullName>
    </submittedName>
</protein>
<evidence type="ECO:0000256" key="5">
    <source>
        <dbReference type="ARBA" id="ARBA00022884"/>
    </source>
</evidence>
<evidence type="ECO:0000256" key="7">
    <source>
        <dbReference type="PROSITE-ProRule" id="PRU00723"/>
    </source>
</evidence>
<evidence type="ECO:0000256" key="1">
    <source>
        <dbReference type="ARBA" id="ARBA00022723"/>
    </source>
</evidence>
<dbReference type="InterPro" id="IPR035979">
    <property type="entry name" value="RBD_domain_sf"/>
</dbReference>
<dbReference type="OrthoDB" id="75923at2759"/>
<keyword evidence="13" id="KW-0687">Ribonucleoprotein</keyword>
<reference evidence="13" key="1">
    <citation type="submission" date="2025-08" db="UniProtKB">
        <authorList>
            <consortium name="RefSeq"/>
        </authorList>
    </citation>
    <scope>IDENTIFICATION</scope>
    <source>
        <tissue evidence="13">Whole organism</tissue>
    </source>
</reference>
<feature type="domain" description="RRM" evidence="10">
    <location>
        <begin position="201"/>
        <end position="308"/>
    </location>
</feature>
<dbReference type="InterPro" id="IPR012677">
    <property type="entry name" value="Nucleotide-bd_a/b_plait_sf"/>
</dbReference>
<feature type="compositionally biased region" description="Basic residues" evidence="9">
    <location>
        <begin position="404"/>
        <end position="422"/>
    </location>
</feature>
<dbReference type="CDD" id="cd12540">
    <property type="entry name" value="RRM_U2AFBPL"/>
    <property type="match status" value="1"/>
</dbReference>
<dbReference type="Pfam" id="PF00642">
    <property type="entry name" value="zf-CCCH"/>
    <property type="match status" value="1"/>
</dbReference>
<evidence type="ECO:0000256" key="3">
    <source>
        <dbReference type="ARBA" id="ARBA00022771"/>
    </source>
</evidence>
<keyword evidence="4 7" id="KW-0862">Zinc</keyword>
<dbReference type="InterPro" id="IPR003954">
    <property type="entry name" value="RRM_euk-type"/>
</dbReference>
<keyword evidence="2" id="KW-0677">Repeat</keyword>
<dbReference type="GeneID" id="113207219"/>
<feature type="zinc finger region" description="C3H1-type" evidence="7">
    <location>
        <begin position="169"/>
        <end position="197"/>
    </location>
</feature>
<keyword evidence="1 7" id="KW-0479">Metal-binding</keyword>
<dbReference type="InterPro" id="IPR000504">
    <property type="entry name" value="RRM_dom"/>
</dbReference>
<dbReference type="KEGG" id="foc:113207219"/>
<dbReference type="SMART" id="SM00361">
    <property type="entry name" value="RRM_1"/>
    <property type="match status" value="1"/>
</dbReference>
<gene>
    <name evidence="13" type="primary">LOC113207219</name>
</gene>
<feature type="compositionally biased region" description="Basic residues" evidence="9">
    <location>
        <begin position="522"/>
        <end position="548"/>
    </location>
</feature>
<evidence type="ECO:0000313" key="12">
    <source>
        <dbReference type="Proteomes" id="UP000504606"/>
    </source>
</evidence>
<dbReference type="PROSITE" id="PS50102">
    <property type="entry name" value="RRM"/>
    <property type="match status" value="1"/>
</dbReference>
<dbReference type="RefSeq" id="XP_026279462.1">
    <property type="nucleotide sequence ID" value="XM_026423677.2"/>
</dbReference>
<evidence type="ECO:0000313" key="13">
    <source>
        <dbReference type="RefSeq" id="XP_026279462.1"/>
    </source>
</evidence>
<evidence type="ECO:0000256" key="9">
    <source>
        <dbReference type="SAM" id="MobiDB-lite"/>
    </source>
</evidence>
<dbReference type="GO" id="GO:0089701">
    <property type="term" value="C:U2AF complex"/>
    <property type="evidence" value="ECO:0007669"/>
    <property type="project" value="InterPro"/>
</dbReference>
<dbReference type="GO" id="GO:0000398">
    <property type="term" value="P:mRNA splicing, via spliceosome"/>
    <property type="evidence" value="ECO:0007669"/>
    <property type="project" value="InterPro"/>
</dbReference>
<feature type="compositionally biased region" description="Basic and acidic residues" evidence="9">
    <location>
        <begin position="456"/>
        <end position="466"/>
    </location>
</feature>
<dbReference type="Proteomes" id="UP000504606">
    <property type="component" value="Unplaced"/>
</dbReference>
<keyword evidence="3 7" id="KW-0863">Zinc-finger</keyword>
<accession>A0A6J1SEL3</accession>
<keyword evidence="5 6" id="KW-0694">RNA-binding</keyword>
<evidence type="ECO:0000256" key="4">
    <source>
        <dbReference type="ARBA" id="ARBA00022833"/>
    </source>
</evidence>
<feature type="domain" description="C3H1-type" evidence="11">
    <location>
        <begin position="169"/>
        <end position="197"/>
    </location>
</feature>
<dbReference type="GO" id="GO:0003723">
    <property type="term" value="F:RNA binding"/>
    <property type="evidence" value="ECO:0007669"/>
    <property type="project" value="UniProtKB-UniRule"/>
</dbReference>
<organism evidence="12 13">
    <name type="scientific">Frankliniella occidentalis</name>
    <name type="common">Western flower thrips</name>
    <name type="synonym">Euthrips occidentalis</name>
    <dbReference type="NCBI Taxonomy" id="133901"/>
    <lineage>
        <taxon>Eukaryota</taxon>
        <taxon>Metazoa</taxon>
        <taxon>Ecdysozoa</taxon>
        <taxon>Arthropoda</taxon>
        <taxon>Hexapoda</taxon>
        <taxon>Insecta</taxon>
        <taxon>Pterygota</taxon>
        <taxon>Neoptera</taxon>
        <taxon>Paraneoptera</taxon>
        <taxon>Thysanoptera</taxon>
        <taxon>Terebrantia</taxon>
        <taxon>Thripoidea</taxon>
        <taxon>Thripidae</taxon>
        <taxon>Frankliniella</taxon>
    </lineage>
</organism>
<evidence type="ECO:0000256" key="8">
    <source>
        <dbReference type="SAM" id="Coils"/>
    </source>
</evidence>
<evidence type="ECO:0000259" key="10">
    <source>
        <dbReference type="PROSITE" id="PS50102"/>
    </source>
</evidence>
<dbReference type="Gene3D" id="3.30.70.330">
    <property type="match status" value="1"/>
</dbReference>
<dbReference type="GO" id="GO:1990904">
    <property type="term" value="C:ribonucleoprotein complex"/>
    <property type="evidence" value="ECO:0007669"/>
    <property type="project" value="UniProtKB-KW"/>
</dbReference>
<feature type="region of interest" description="Disordered" evidence="9">
    <location>
        <begin position="358"/>
        <end position="555"/>
    </location>
</feature>
<feature type="compositionally biased region" description="Basic and acidic residues" evidence="9">
    <location>
        <begin position="476"/>
        <end position="485"/>
    </location>
</feature>
<keyword evidence="8" id="KW-0175">Coiled coil</keyword>
<evidence type="ECO:0000256" key="6">
    <source>
        <dbReference type="PROSITE-ProRule" id="PRU00176"/>
    </source>
</evidence>
<evidence type="ECO:0000256" key="2">
    <source>
        <dbReference type="ARBA" id="ARBA00022737"/>
    </source>
</evidence>
<evidence type="ECO:0000259" key="11">
    <source>
        <dbReference type="PROSITE" id="PS50103"/>
    </source>
</evidence>
<keyword evidence="12" id="KW-1185">Reference proteome</keyword>
<feature type="domain" description="C3H1-type" evidence="11">
    <location>
        <begin position="310"/>
        <end position="337"/>
    </location>
</feature>